<reference evidence="1 2" key="1">
    <citation type="submission" date="2018-04" db="EMBL/GenBank/DDBJ databases">
        <title>Subsurface microbial communities from deep shales in Ohio and West Virginia, USA.</title>
        <authorList>
            <person name="Wrighton K."/>
        </authorList>
    </citation>
    <scope>NUCLEOTIDE SEQUENCE [LARGE SCALE GENOMIC DNA]</scope>
    <source>
        <strain evidence="1 2">MSL28</strain>
    </source>
</reference>
<protein>
    <submittedName>
        <fullName evidence="1">YaaC-like protein</fullName>
    </submittedName>
</protein>
<dbReference type="EMBL" id="QICM01000010">
    <property type="protein sequence ID" value="PXV66734.1"/>
    <property type="molecule type" value="Genomic_DNA"/>
</dbReference>
<dbReference type="AlphaFoldDB" id="A0A1G9RK00"/>
<proteinExistence type="predicted"/>
<dbReference type="InterPro" id="IPR026988">
    <property type="entry name" value="YaaC-like"/>
</dbReference>
<dbReference type="Proteomes" id="UP000247389">
    <property type="component" value="Unassembled WGS sequence"/>
</dbReference>
<sequence>MDDIWSKISLFESKDLVKKFYKNKHDRELNSGKAEEIVSSISQGKEYFNSAKDANEIVAPLLFYYGVLSLSRGAILFLDPFLRATSLKPSHGLETTSWNNVLCQGISRIPDLKVKINNGTFLELWEVTKNTEIFSVFTNIYPNRMDISISRNEDDNIGNNIAFKEVLSRIPELSRIFEQTFDDYSKCYKSIAKKHSRYIKISILESGLGLPDKDLIKEEFKLPNDIDIEEKDDHDLIRGAKNISFSIPCSSLEEFKERVPLIKNDNEQNIYIVTPIDNVKVSSLLNIYLTSFFLGMFVRYYPTHWMKLITNSNGDFSYPILKKSISVIEHKFPRLIFEKLEH</sequence>
<evidence type="ECO:0000313" key="2">
    <source>
        <dbReference type="Proteomes" id="UP000247389"/>
    </source>
</evidence>
<accession>A0A1G9RK00</accession>
<organism evidence="1 2">
    <name type="scientific">Halanaerobium congolense</name>
    <dbReference type="NCBI Taxonomy" id="54121"/>
    <lineage>
        <taxon>Bacteria</taxon>
        <taxon>Bacillati</taxon>
        <taxon>Bacillota</taxon>
        <taxon>Clostridia</taxon>
        <taxon>Halanaerobiales</taxon>
        <taxon>Halanaerobiaceae</taxon>
        <taxon>Halanaerobium</taxon>
    </lineage>
</organism>
<name>A0A1G9RK00_9FIRM</name>
<gene>
    <name evidence="1" type="ORF">C8C78_11072</name>
</gene>
<comment type="caution">
    <text evidence="1">The sequence shown here is derived from an EMBL/GenBank/DDBJ whole genome shotgun (WGS) entry which is preliminary data.</text>
</comment>
<dbReference type="Pfam" id="PF14175">
    <property type="entry name" value="YaaC"/>
    <property type="match status" value="1"/>
</dbReference>
<evidence type="ECO:0000313" key="1">
    <source>
        <dbReference type="EMBL" id="PXV66734.1"/>
    </source>
</evidence>
<dbReference type="RefSeq" id="WP_089722906.1">
    <property type="nucleotide sequence ID" value="NZ_FNGB01000008.1"/>
</dbReference>